<organism evidence="2">
    <name type="scientific">Phaffia rhodozyma</name>
    <name type="common">Yeast</name>
    <name type="synonym">Xanthophyllomyces dendrorhous</name>
    <dbReference type="NCBI Taxonomy" id="264483"/>
    <lineage>
        <taxon>Eukaryota</taxon>
        <taxon>Fungi</taxon>
        <taxon>Dikarya</taxon>
        <taxon>Basidiomycota</taxon>
        <taxon>Agaricomycotina</taxon>
        <taxon>Tremellomycetes</taxon>
        <taxon>Cystofilobasidiales</taxon>
        <taxon>Mrakiaceae</taxon>
        <taxon>Phaffia</taxon>
    </lineage>
</organism>
<accession>A0A0F7SWV6</accession>
<proteinExistence type="predicted"/>
<dbReference type="PANTHER" id="PTHR38702:SF1">
    <property type="entry name" value="CALPONIN-HOMOLOGY (CH) DOMAIN-CONTAINING PROTEIN"/>
    <property type="match status" value="1"/>
</dbReference>
<name>A0A0F7SWV6_PHARH</name>
<feature type="region of interest" description="Disordered" evidence="1">
    <location>
        <begin position="1"/>
        <end position="32"/>
    </location>
</feature>
<sequence>MSIPLSYQESESPVNSSSVSSLSPSSPVSSALPACPTVEESCVATSIQAPLSTPPFGLDRLPRPLKIYPSIDAGKKGRQVFSQSARRRDSVTALGSIESLQHHFTKVSLASDKTIAEGTKAKYGDIEKSGPGFLNGFSRRLPQISLDTLPPSPVRSSTVRAPFPPQPVINVDPESLRPEVVRDLKLVERVFSVAERAEEQQIDILKLLRTTITAVRSVRNYVVTIPEEAFPSRSVPLSIPTSYTGAVFSPSFAVQTNYLSTPSRPAPINYARPSTRISSAPSSLHPTPVDPVSRIRKSALNVLGALRLIEERYRLLDEAVDEDNSEPVLTLHPLGPETTKSLTIPSATSLPCLRSSFSEDLDVHPDDLEISEKTTEKLSWEDRLGHLYQSDVTLASSQPLQDARKAVEDYLSLVDDVLFGGGRVNNRGWDSDMVDKGRRKRRLGGAPRIRTTTEIGRPRINEEDKENIETDPSIRDFSHAEGDEADEEWLNSEKDIIVRLHSLLSYHLPPYLATYIPPLTSPLPDFLNDLTDGQLLCYAHNFAVRRSRKPWGFIPDNEIHDVIGERERNQLEPFLIDTVAIERSGGTISRRQSDGLVKHRKEYLFRRVQNMGNFAAAIKLRYLVPLIQSNAVNPTPESIFFDHQMVAKRAPGWEQMLEKAIHSWIDRITEEERDDTKSRMEGN</sequence>
<protein>
    <submittedName>
        <fullName evidence="2">Uncharacterized protein</fullName>
    </submittedName>
</protein>
<reference evidence="2" key="1">
    <citation type="submission" date="2014-08" db="EMBL/GenBank/DDBJ databases">
        <authorList>
            <person name="Sharma Rahul"/>
            <person name="Thines Marco"/>
        </authorList>
    </citation>
    <scope>NUCLEOTIDE SEQUENCE</scope>
</reference>
<dbReference type="AlphaFoldDB" id="A0A0F7SWV6"/>
<dbReference type="EMBL" id="LN483332">
    <property type="protein sequence ID" value="CED85135.1"/>
    <property type="molecule type" value="Genomic_DNA"/>
</dbReference>
<feature type="compositionally biased region" description="Low complexity" evidence="1">
    <location>
        <begin position="10"/>
        <end position="30"/>
    </location>
</feature>
<dbReference type="PANTHER" id="PTHR38702">
    <property type="entry name" value="CALPONIN-HOMOLOGY (CH) DOMAIN-CONTAINING PROTEIN"/>
    <property type="match status" value="1"/>
</dbReference>
<evidence type="ECO:0000313" key="2">
    <source>
        <dbReference type="EMBL" id="CED85135.1"/>
    </source>
</evidence>
<evidence type="ECO:0000256" key="1">
    <source>
        <dbReference type="SAM" id="MobiDB-lite"/>
    </source>
</evidence>